<comment type="subcellular location">
    <subcellularLocation>
        <location evidence="1">Lipid droplet</location>
    </subcellularLocation>
</comment>
<evidence type="ECO:0000313" key="5">
    <source>
        <dbReference type="EMBL" id="KAF2138898.1"/>
    </source>
</evidence>
<dbReference type="GO" id="GO:0005811">
    <property type="term" value="C:lipid droplet"/>
    <property type="evidence" value="ECO:0007669"/>
    <property type="project" value="UniProtKB-SubCell"/>
</dbReference>
<comment type="similarity">
    <text evidence="2">Belongs to the AB hydrolase superfamily. LDAH family.</text>
</comment>
<name>A0A6A6B5J4_9PEZI</name>
<dbReference type="InterPro" id="IPR019363">
    <property type="entry name" value="LDAH"/>
</dbReference>
<reference evidence="5" key="1">
    <citation type="journal article" date="2020" name="Stud. Mycol.">
        <title>101 Dothideomycetes genomes: a test case for predicting lifestyles and emergence of pathogens.</title>
        <authorList>
            <person name="Haridas S."/>
            <person name="Albert R."/>
            <person name="Binder M."/>
            <person name="Bloem J."/>
            <person name="Labutti K."/>
            <person name="Salamov A."/>
            <person name="Andreopoulos B."/>
            <person name="Baker S."/>
            <person name="Barry K."/>
            <person name="Bills G."/>
            <person name="Bluhm B."/>
            <person name="Cannon C."/>
            <person name="Castanera R."/>
            <person name="Culley D."/>
            <person name="Daum C."/>
            <person name="Ezra D."/>
            <person name="Gonzalez J."/>
            <person name="Henrissat B."/>
            <person name="Kuo A."/>
            <person name="Liang C."/>
            <person name="Lipzen A."/>
            <person name="Lutzoni F."/>
            <person name="Magnuson J."/>
            <person name="Mondo S."/>
            <person name="Nolan M."/>
            <person name="Ohm R."/>
            <person name="Pangilinan J."/>
            <person name="Park H.-J."/>
            <person name="Ramirez L."/>
            <person name="Alfaro M."/>
            <person name="Sun H."/>
            <person name="Tritt A."/>
            <person name="Yoshinaga Y."/>
            <person name="Zwiers L.-H."/>
            <person name="Turgeon B."/>
            <person name="Goodwin S."/>
            <person name="Spatafora J."/>
            <person name="Crous P."/>
            <person name="Grigoriev I."/>
        </authorList>
    </citation>
    <scope>NUCLEOTIDE SEQUENCE</scope>
    <source>
        <strain evidence="5">CBS 121167</strain>
    </source>
</reference>
<evidence type="ECO:0000256" key="1">
    <source>
        <dbReference type="ARBA" id="ARBA00004502"/>
    </source>
</evidence>
<dbReference type="PANTHER" id="PTHR13390">
    <property type="entry name" value="LIPASE"/>
    <property type="match status" value="1"/>
</dbReference>
<organism evidence="5 6">
    <name type="scientific">Aplosporella prunicola CBS 121167</name>
    <dbReference type="NCBI Taxonomy" id="1176127"/>
    <lineage>
        <taxon>Eukaryota</taxon>
        <taxon>Fungi</taxon>
        <taxon>Dikarya</taxon>
        <taxon>Ascomycota</taxon>
        <taxon>Pezizomycotina</taxon>
        <taxon>Dothideomycetes</taxon>
        <taxon>Dothideomycetes incertae sedis</taxon>
        <taxon>Botryosphaeriales</taxon>
        <taxon>Aplosporellaceae</taxon>
        <taxon>Aplosporella</taxon>
    </lineage>
</organism>
<evidence type="ECO:0000256" key="4">
    <source>
        <dbReference type="ARBA" id="ARBA00022801"/>
    </source>
</evidence>
<dbReference type="Proteomes" id="UP000799438">
    <property type="component" value="Unassembled WGS sequence"/>
</dbReference>
<dbReference type="Gene3D" id="3.40.50.1820">
    <property type="entry name" value="alpha/beta hydrolase"/>
    <property type="match status" value="1"/>
</dbReference>
<dbReference type="OrthoDB" id="3911257at2759"/>
<dbReference type="EMBL" id="ML995495">
    <property type="protein sequence ID" value="KAF2138898.1"/>
    <property type="molecule type" value="Genomic_DNA"/>
</dbReference>
<keyword evidence="6" id="KW-1185">Reference proteome</keyword>
<evidence type="ECO:0008006" key="7">
    <source>
        <dbReference type="Google" id="ProtNLM"/>
    </source>
</evidence>
<dbReference type="AlphaFoldDB" id="A0A6A6B5J4"/>
<dbReference type="RefSeq" id="XP_033394611.1">
    <property type="nucleotide sequence ID" value="XM_033541019.1"/>
</dbReference>
<protein>
    <recommendedName>
        <fullName evidence="7">AB hydrolase-1 domain-containing protein</fullName>
    </recommendedName>
</protein>
<dbReference type="GeneID" id="54298515"/>
<keyword evidence="3" id="KW-0551">Lipid droplet</keyword>
<keyword evidence="4" id="KW-0378">Hydrolase</keyword>
<dbReference type="InterPro" id="IPR029058">
    <property type="entry name" value="AB_hydrolase_fold"/>
</dbReference>
<proteinExistence type="inferred from homology"/>
<evidence type="ECO:0000313" key="6">
    <source>
        <dbReference type="Proteomes" id="UP000799438"/>
    </source>
</evidence>
<sequence length="297" mass="31386">MAAYLVFFVPANPGSIAHYHAFLALLAAKLSLQSTACASRFHVAARSLRGFDDGDSQSPISLAEQIDCTRAALETCVAELSEATGAEPLRVIVVGHGVGAYIALAVVDEWRRSAVSLSPRLEIAGAVGLFPATKPATLGVRLGEAATMTATRLAPIIHFAVHLIARIVPPIALAMLLRRTLGLDPAAAVTTARAPSAVCQALSLARDERVAMADGRFDKLIHAAAALPRTFLHFGHNAGDPTLDDKGQAKGEKRPRPIETSALSDCFYTGQQDSAAAAALVHERVMEIVRMDVEARV</sequence>
<dbReference type="SUPFAM" id="SSF53474">
    <property type="entry name" value="alpha/beta-Hydrolases"/>
    <property type="match status" value="1"/>
</dbReference>
<accession>A0A6A6B5J4</accession>
<gene>
    <name evidence="5" type="ORF">K452DRAFT_290543</name>
</gene>
<dbReference type="GO" id="GO:0019915">
    <property type="term" value="P:lipid storage"/>
    <property type="evidence" value="ECO:0007669"/>
    <property type="project" value="InterPro"/>
</dbReference>
<dbReference type="GO" id="GO:0016298">
    <property type="term" value="F:lipase activity"/>
    <property type="evidence" value="ECO:0007669"/>
    <property type="project" value="InterPro"/>
</dbReference>
<dbReference type="PANTHER" id="PTHR13390:SF0">
    <property type="entry name" value="LIPID DROPLET-ASSOCIATED HYDROLASE"/>
    <property type="match status" value="1"/>
</dbReference>
<dbReference type="Pfam" id="PF10230">
    <property type="entry name" value="LIDHydrolase"/>
    <property type="match status" value="1"/>
</dbReference>
<evidence type="ECO:0000256" key="3">
    <source>
        <dbReference type="ARBA" id="ARBA00022677"/>
    </source>
</evidence>
<evidence type="ECO:0000256" key="2">
    <source>
        <dbReference type="ARBA" id="ARBA00008300"/>
    </source>
</evidence>